<keyword evidence="2" id="KW-1185">Reference proteome</keyword>
<reference evidence="1" key="1">
    <citation type="submission" date="2022-06" db="EMBL/GenBank/DDBJ databases">
        <title>Uncovering the hologenomic basis of an extraordinary plant invasion.</title>
        <authorList>
            <person name="Bieker V.C."/>
            <person name="Martin M.D."/>
            <person name="Gilbert T."/>
            <person name="Hodgins K."/>
            <person name="Battlay P."/>
            <person name="Petersen B."/>
            <person name="Wilson J."/>
        </authorList>
    </citation>
    <scope>NUCLEOTIDE SEQUENCE</scope>
    <source>
        <strain evidence="1">AA19_3_7</strain>
        <tissue evidence="1">Leaf</tissue>
    </source>
</reference>
<proteinExistence type="predicted"/>
<evidence type="ECO:0000313" key="1">
    <source>
        <dbReference type="EMBL" id="KAI7731714.1"/>
    </source>
</evidence>
<sequence length="50" mass="5990">MSTFVNLPFCPWSVFSTTKTAWVPPWRILVLRRGKGKRFRKKRVDDFGYL</sequence>
<comment type="caution">
    <text evidence="1">The sequence shown here is derived from an EMBL/GenBank/DDBJ whole genome shotgun (WGS) entry which is preliminary data.</text>
</comment>
<gene>
    <name evidence="1" type="ORF">M8C21_025247</name>
</gene>
<dbReference type="AlphaFoldDB" id="A0AAD5BYS9"/>
<organism evidence="1 2">
    <name type="scientific">Ambrosia artemisiifolia</name>
    <name type="common">Common ragweed</name>
    <dbReference type="NCBI Taxonomy" id="4212"/>
    <lineage>
        <taxon>Eukaryota</taxon>
        <taxon>Viridiplantae</taxon>
        <taxon>Streptophyta</taxon>
        <taxon>Embryophyta</taxon>
        <taxon>Tracheophyta</taxon>
        <taxon>Spermatophyta</taxon>
        <taxon>Magnoliopsida</taxon>
        <taxon>eudicotyledons</taxon>
        <taxon>Gunneridae</taxon>
        <taxon>Pentapetalae</taxon>
        <taxon>asterids</taxon>
        <taxon>campanulids</taxon>
        <taxon>Asterales</taxon>
        <taxon>Asteraceae</taxon>
        <taxon>Asteroideae</taxon>
        <taxon>Heliantheae alliance</taxon>
        <taxon>Heliantheae</taxon>
        <taxon>Ambrosia</taxon>
    </lineage>
</organism>
<name>A0AAD5BYS9_AMBAR</name>
<dbReference type="EMBL" id="JAMZMK010010399">
    <property type="protein sequence ID" value="KAI7731714.1"/>
    <property type="molecule type" value="Genomic_DNA"/>
</dbReference>
<dbReference type="Proteomes" id="UP001206925">
    <property type="component" value="Unassembled WGS sequence"/>
</dbReference>
<protein>
    <submittedName>
        <fullName evidence="1">Uncharacterized protein</fullName>
    </submittedName>
</protein>
<accession>A0AAD5BYS9</accession>
<evidence type="ECO:0000313" key="2">
    <source>
        <dbReference type="Proteomes" id="UP001206925"/>
    </source>
</evidence>